<feature type="domain" description="C2H2-type" evidence="12">
    <location>
        <begin position="787"/>
        <end position="810"/>
    </location>
</feature>
<feature type="domain" description="C2H2-type" evidence="12">
    <location>
        <begin position="1240"/>
        <end position="1267"/>
    </location>
</feature>
<feature type="domain" description="C2H2-type" evidence="12">
    <location>
        <begin position="817"/>
        <end position="840"/>
    </location>
</feature>
<feature type="domain" description="C2H2-type" evidence="12">
    <location>
        <begin position="199"/>
        <end position="226"/>
    </location>
</feature>
<feature type="domain" description="C2H2-type" evidence="12">
    <location>
        <begin position="669"/>
        <end position="691"/>
    </location>
</feature>
<keyword evidence="3" id="KW-0479">Metal-binding</keyword>
<dbReference type="GO" id="GO:0000978">
    <property type="term" value="F:RNA polymerase II cis-regulatory region sequence-specific DNA binding"/>
    <property type="evidence" value="ECO:0007669"/>
    <property type="project" value="TreeGrafter"/>
</dbReference>
<dbReference type="PANTHER" id="PTHR24376">
    <property type="entry name" value="ZINC FINGER PROTEIN"/>
    <property type="match status" value="1"/>
</dbReference>
<evidence type="ECO:0000256" key="4">
    <source>
        <dbReference type="ARBA" id="ARBA00022737"/>
    </source>
</evidence>
<feature type="domain" description="C2H2-type" evidence="12">
    <location>
        <begin position="1523"/>
        <end position="1550"/>
    </location>
</feature>
<evidence type="ECO:0000256" key="6">
    <source>
        <dbReference type="ARBA" id="ARBA00022833"/>
    </source>
</evidence>
<evidence type="ECO:0000313" key="13">
    <source>
        <dbReference type="EMBL" id="KAK7115501.1"/>
    </source>
</evidence>
<feature type="domain" description="C2H2-type" evidence="12">
    <location>
        <begin position="294"/>
        <end position="321"/>
    </location>
</feature>
<accession>A0AAN9GPM3</accession>
<protein>
    <recommendedName>
        <fullName evidence="12">C2H2-type domain-containing protein</fullName>
    </recommendedName>
</protein>
<feature type="domain" description="C2H2-type" evidence="12">
    <location>
        <begin position="699"/>
        <end position="721"/>
    </location>
</feature>
<feature type="domain" description="C2H2-type" evidence="12">
    <location>
        <begin position="1041"/>
        <end position="1068"/>
    </location>
</feature>
<feature type="region of interest" description="Disordered" evidence="11">
    <location>
        <begin position="978"/>
        <end position="1002"/>
    </location>
</feature>
<feature type="domain" description="C2H2-type" evidence="12">
    <location>
        <begin position="843"/>
        <end position="871"/>
    </location>
</feature>
<evidence type="ECO:0000256" key="1">
    <source>
        <dbReference type="ARBA" id="ARBA00004123"/>
    </source>
</evidence>
<feature type="region of interest" description="Disordered" evidence="11">
    <location>
        <begin position="602"/>
        <end position="656"/>
    </location>
</feature>
<keyword evidence="8" id="KW-0804">Transcription</keyword>
<proteinExistence type="inferred from homology"/>
<dbReference type="SMART" id="SM00355">
    <property type="entry name" value="ZnF_C2H2"/>
    <property type="match status" value="35"/>
</dbReference>
<feature type="compositionally biased region" description="Basic and acidic residues" evidence="11">
    <location>
        <begin position="12"/>
        <end position="24"/>
    </location>
</feature>
<feature type="domain" description="C2H2-type" evidence="12">
    <location>
        <begin position="729"/>
        <end position="753"/>
    </location>
</feature>
<feature type="domain" description="C2H2-type" evidence="12">
    <location>
        <begin position="1466"/>
        <end position="1493"/>
    </location>
</feature>
<dbReference type="InterPro" id="IPR036236">
    <property type="entry name" value="Znf_C2H2_sf"/>
</dbReference>
<feature type="region of interest" description="Disordered" evidence="11">
    <location>
        <begin position="1"/>
        <end position="79"/>
    </location>
</feature>
<feature type="domain" description="C2H2-type" evidence="12">
    <location>
        <begin position="1494"/>
        <end position="1521"/>
    </location>
</feature>
<feature type="domain" description="C2H2-type" evidence="12">
    <location>
        <begin position="381"/>
        <end position="408"/>
    </location>
</feature>
<dbReference type="Pfam" id="PF00096">
    <property type="entry name" value="zf-C2H2"/>
    <property type="match status" value="6"/>
</dbReference>
<keyword evidence="7" id="KW-0805">Transcription regulation</keyword>
<comment type="similarity">
    <text evidence="2">Belongs to the krueppel C2H2-type zinc-finger protein family.</text>
</comment>
<dbReference type="Proteomes" id="UP001374579">
    <property type="component" value="Unassembled WGS sequence"/>
</dbReference>
<gene>
    <name evidence="13" type="ORF">V1264_001356</name>
</gene>
<feature type="domain" description="C2H2-type" evidence="12">
    <location>
        <begin position="498"/>
        <end position="526"/>
    </location>
</feature>
<feature type="domain" description="C2H2-type" evidence="12">
    <location>
        <begin position="1395"/>
        <end position="1423"/>
    </location>
</feature>
<feature type="region of interest" description="Disordered" evidence="11">
    <location>
        <begin position="906"/>
        <end position="931"/>
    </location>
</feature>
<dbReference type="PANTHER" id="PTHR24376:SF235">
    <property type="entry name" value="C2H2-TYPE DOMAIN-CONTAINING PROTEIN"/>
    <property type="match status" value="1"/>
</dbReference>
<keyword evidence="9" id="KW-0539">Nucleus</keyword>
<keyword evidence="4" id="KW-0677">Repeat</keyword>
<dbReference type="GO" id="GO:0005634">
    <property type="term" value="C:nucleus"/>
    <property type="evidence" value="ECO:0007669"/>
    <property type="project" value="UniProtKB-SubCell"/>
</dbReference>
<feature type="compositionally biased region" description="Low complexity" evidence="11">
    <location>
        <begin position="27"/>
        <end position="39"/>
    </location>
</feature>
<dbReference type="PROSITE" id="PS50157">
    <property type="entry name" value="ZINC_FINGER_C2H2_2"/>
    <property type="match status" value="26"/>
</dbReference>
<dbReference type="GO" id="GO:0008270">
    <property type="term" value="F:zinc ion binding"/>
    <property type="evidence" value="ECO:0007669"/>
    <property type="project" value="UniProtKB-KW"/>
</dbReference>
<comment type="subcellular location">
    <subcellularLocation>
        <location evidence="1">Nucleus</location>
    </subcellularLocation>
</comment>
<evidence type="ECO:0000256" key="7">
    <source>
        <dbReference type="ARBA" id="ARBA00023015"/>
    </source>
</evidence>
<feature type="domain" description="C2H2-type" evidence="12">
    <location>
        <begin position="531"/>
        <end position="559"/>
    </location>
</feature>
<feature type="region of interest" description="Disordered" evidence="11">
    <location>
        <begin position="552"/>
        <end position="572"/>
    </location>
</feature>
<evidence type="ECO:0000256" key="3">
    <source>
        <dbReference type="ARBA" id="ARBA00022723"/>
    </source>
</evidence>
<dbReference type="InterPro" id="IPR013087">
    <property type="entry name" value="Znf_C2H2_type"/>
</dbReference>
<feature type="compositionally biased region" description="Low complexity" evidence="11">
    <location>
        <begin position="983"/>
        <end position="999"/>
    </location>
</feature>
<feature type="domain" description="C2H2-type" evidence="12">
    <location>
        <begin position="171"/>
        <end position="198"/>
    </location>
</feature>
<evidence type="ECO:0000259" key="12">
    <source>
        <dbReference type="PROSITE" id="PS50157"/>
    </source>
</evidence>
<keyword evidence="6" id="KW-0862">Zinc</keyword>
<dbReference type="FunFam" id="3.30.160.60:FF:000761">
    <property type="entry name" value="Zinc finger protein 449"/>
    <property type="match status" value="1"/>
</dbReference>
<name>A0AAN9GPM3_9CAEN</name>
<feature type="compositionally biased region" description="Basic and acidic residues" evidence="11">
    <location>
        <begin position="602"/>
        <end position="612"/>
    </location>
</feature>
<keyword evidence="5 10" id="KW-0863">Zinc-finger</keyword>
<feature type="domain" description="C2H2-type" evidence="12">
    <location>
        <begin position="1069"/>
        <end position="1096"/>
    </location>
</feature>
<evidence type="ECO:0000256" key="11">
    <source>
        <dbReference type="SAM" id="MobiDB-lite"/>
    </source>
</evidence>
<feature type="compositionally biased region" description="Basic residues" evidence="11">
    <location>
        <begin position="1"/>
        <end position="11"/>
    </location>
</feature>
<feature type="domain" description="C2H2-type" evidence="12">
    <location>
        <begin position="1366"/>
        <end position="1393"/>
    </location>
</feature>
<feature type="compositionally biased region" description="Low complexity" evidence="11">
    <location>
        <begin position="558"/>
        <end position="568"/>
    </location>
</feature>
<organism evidence="13 14">
    <name type="scientific">Littorina saxatilis</name>
    <dbReference type="NCBI Taxonomy" id="31220"/>
    <lineage>
        <taxon>Eukaryota</taxon>
        <taxon>Metazoa</taxon>
        <taxon>Spiralia</taxon>
        <taxon>Lophotrochozoa</taxon>
        <taxon>Mollusca</taxon>
        <taxon>Gastropoda</taxon>
        <taxon>Caenogastropoda</taxon>
        <taxon>Littorinimorpha</taxon>
        <taxon>Littorinoidea</taxon>
        <taxon>Littorinidae</taxon>
        <taxon>Littorina</taxon>
    </lineage>
</organism>
<keyword evidence="14" id="KW-1185">Reference proteome</keyword>
<reference evidence="13 14" key="1">
    <citation type="submission" date="2024-02" db="EMBL/GenBank/DDBJ databases">
        <title>Chromosome-scale genome assembly of the rough periwinkle Littorina saxatilis.</title>
        <authorList>
            <person name="De Jode A."/>
            <person name="Faria R."/>
            <person name="Formenti G."/>
            <person name="Sims Y."/>
            <person name="Smith T.P."/>
            <person name="Tracey A."/>
            <person name="Wood J.M.D."/>
            <person name="Zagrodzka Z.B."/>
            <person name="Johannesson K."/>
            <person name="Butlin R.K."/>
            <person name="Leder E.H."/>
        </authorList>
    </citation>
    <scope>NUCLEOTIDE SEQUENCE [LARGE SCALE GENOMIC DNA]</scope>
    <source>
        <strain evidence="13">Snail1</strain>
        <tissue evidence="13">Muscle</tissue>
    </source>
</reference>
<evidence type="ECO:0000256" key="8">
    <source>
        <dbReference type="ARBA" id="ARBA00023163"/>
    </source>
</evidence>
<dbReference type="SUPFAM" id="SSF57667">
    <property type="entry name" value="beta-beta-alpha zinc fingers"/>
    <property type="match status" value="12"/>
</dbReference>
<dbReference type="GO" id="GO:0001228">
    <property type="term" value="F:DNA-binding transcription activator activity, RNA polymerase II-specific"/>
    <property type="evidence" value="ECO:0007669"/>
    <property type="project" value="TreeGrafter"/>
</dbReference>
<evidence type="ECO:0000256" key="10">
    <source>
        <dbReference type="PROSITE-ProRule" id="PRU00042"/>
    </source>
</evidence>
<evidence type="ECO:0000256" key="2">
    <source>
        <dbReference type="ARBA" id="ARBA00006991"/>
    </source>
</evidence>
<feature type="region of interest" description="Disordered" evidence="11">
    <location>
        <begin position="418"/>
        <end position="462"/>
    </location>
</feature>
<dbReference type="Pfam" id="PF13912">
    <property type="entry name" value="zf-C2H2_6"/>
    <property type="match status" value="4"/>
</dbReference>
<sequence>MSRRKQARPKSCKLEGLVDKREEEAVPSLSQELSSPPSSVAVWTRDSANLNEGGPSVSPVQPADDKEMAPQETGATAGMDASSPVFRCETCSAVFDTLDNFMDHRNFVCTAGMEAGITWSTQDKSEWSGSDSGSGSPVALNLEDGISSPLPLHLSEEQLPFAIGISETNPHGCQYCEKAFPQTSYLHVHERMHSDQLPFKCDHCQRLFQQKRHRDRHARLHASQRKLKCTQCDATFNKKEELKAHVRTHESSKPYQCPLCQSGYLSAVALTAHLVSHQTLEGTSSTLSLAGDLLACVQCGQSFETSQLLREHMSIHTAAIKVEKLSCDVCSQQFSSQDALDTHIEHAHYSRQDIVNTHSNHTRYGSSHHHPMDVDPSALMLKCPMCPLSFADTLSLCQHLMTHTATATMTLNTDLDPATLTRGGKDMLEASPNKDGSRSHTPKRSAAVADLSPGGSSRLSKTPQSLVCPYCMNDNFDSLESLELHMQSMHSVKSNEIYTCNYCNAPYPNLYSLHDHMNVVHRNHPGIGIKYPCSLCNNQFPSIEALARHKSLSHSYPDGNDASSASSGSGAGGHSSGIDSAFCGQCSLTFSTVRQLEEHMGAIHGANVDKKPGKTRGRKSTGKGNKENKQGLSKSKSPRQTSTASSSMVDVTSIPTSPARTQAAAAESITCDECNATFHELANFQAHMKLHLDAALAKFTCKKCGQQLGSQEQLEAHLSLHYLCLATEYGCTSCMKLFSKPDELQKHLMDIHAHHLYRCALCKEIFDSKVNIQVHFAIKHSNECKLFKCTQCSNIFRSEMEWQVHVRVNHLHLAKPYRCLFCAESFTSEMELQCHLTTHSKPFRCTMCDQAFHIEYLLDQHMQTAHADADTKAAVAALLSPTPTPLTSISIKEEADSSTSILSNLMQARSPRPPSQNSDPRKSVSPAVPQLSASPLATASTVWKNSEAVHVCNICDGRFTQPALLAIHKAQEHGVKTVGVGGNSLSPPGGRGRSSSVSPMGGGAFATPVPAHSSREKFLQQNQTLVSVLTADTQSSSSGQMACTLCSQTFRNQTECDKHMKIHANSSSLKCNICDETFPSGSTLAEHKLQHCKIQQGNICFVCKLALKTEEQFYSHAQEHGYQGAMLQCIVCRQTLASVVELQMHGKHHYQVRPTFYTCCVCLKSFDSKENLVSKLNSSGRTYYVCKPCYHGESPLHTCSQCSEKFASKAQLDAHTATHISPGSSALIKSASAFNAPQTFQCIKCQESFSTEYEIQLHVANHMLQEGTSHECKLCTSVFESPAKLQCHLIEHTYKNESEIKCNVCCKDFRSTSEIQVHALEHGVHGRRHTCGQCSQRFFFSAELDNHVLIYNHSPASLSTESPHRYFCHDCSKVFTSAAALASHRKTHEHRDTGLKCSLCTQTFTNVSSMQQHFLAAHMGGYEVGRGESGAAKEVHTCSHCKQQFATAESLQLHINSSHKSGSGELSCPVCNKTFTQTKLFTLHLRCHAESKPFPCHVCQKRFSREENLKAHMKSHAGLSPPLVCPLCNKSFTKRAHITDHLKTHFATTEQEQASPPILEATQDTIAAGTSENSASFTVNGNADLSNTSSSSDSAEVCTNDVNGLHEEGSETTVELVIPNPQLNRSKCKMN</sequence>
<dbReference type="Gene3D" id="3.30.160.60">
    <property type="entry name" value="Classic Zinc Finger"/>
    <property type="match status" value="15"/>
</dbReference>
<comment type="caution">
    <text evidence="13">The sequence shown here is derived from an EMBL/GenBank/DDBJ whole genome shotgun (WGS) entry which is preliminary data.</text>
</comment>
<feature type="domain" description="C2H2-type" evidence="12">
    <location>
        <begin position="325"/>
        <end position="353"/>
    </location>
</feature>
<evidence type="ECO:0000313" key="14">
    <source>
        <dbReference type="Proteomes" id="UP001374579"/>
    </source>
</evidence>
<feature type="domain" description="C2H2-type" evidence="12">
    <location>
        <begin position="227"/>
        <end position="254"/>
    </location>
</feature>
<feature type="domain" description="C2H2-type" evidence="12">
    <location>
        <begin position="1436"/>
        <end position="1464"/>
    </location>
</feature>
<dbReference type="EMBL" id="JBAMIC010000001">
    <property type="protein sequence ID" value="KAK7115501.1"/>
    <property type="molecule type" value="Genomic_DNA"/>
</dbReference>
<feature type="domain" description="C2H2-type" evidence="12">
    <location>
        <begin position="1197"/>
        <end position="1224"/>
    </location>
</feature>
<evidence type="ECO:0000256" key="5">
    <source>
        <dbReference type="ARBA" id="ARBA00022771"/>
    </source>
</evidence>
<feature type="compositionally biased region" description="Polar residues" evidence="11">
    <location>
        <begin position="630"/>
        <end position="656"/>
    </location>
</feature>
<feature type="domain" description="C2H2-type" evidence="12">
    <location>
        <begin position="757"/>
        <end position="785"/>
    </location>
</feature>
<evidence type="ECO:0000256" key="9">
    <source>
        <dbReference type="ARBA" id="ARBA00023242"/>
    </source>
</evidence>
<dbReference type="PROSITE" id="PS00028">
    <property type="entry name" value="ZINC_FINGER_C2H2_1"/>
    <property type="match status" value="30"/>
</dbReference>
<feature type="domain" description="C2H2-type" evidence="12">
    <location>
        <begin position="1270"/>
        <end position="1297"/>
    </location>
</feature>